<organism evidence="3 4">
    <name type="scientific">Agrobacterium tumefaciens str. Kerr 14</name>
    <dbReference type="NCBI Taxonomy" id="1183424"/>
    <lineage>
        <taxon>Bacteria</taxon>
        <taxon>Pseudomonadati</taxon>
        <taxon>Pseudomonadota</taxon>
        <taxon>Alphaproteobacteria</taxon>
        <taxon>Hyphomicrobiales</taxon>
        <taxon>Rhizobiaceae</taxon>
        <taxon>Rhizobium/Agrobacterium group</taxon>
        <taxon>Agrobacterium</taxon>
        <taxon>Agrobacterium tumefaciens complex</taxon>
    </lineage>
</organism>
<proteinExistence type="predicted"/>
<dbReference type="SUPFAM" id="SSF52172">
    <property type="entry name" value="CheY-like"/>
    <property type="match status" value="1"/>
</dbReference>
<evidence type="ECO:0000313" key="3">
    <source>
        <dbReference type="EMBL" id="CUX68045.1"/>
    </source>
</evidence>
<evidence type="ECO:0000259" key="2">
    <source>
        <dbReference type="PROSITE" id="PS50110"/>
    </source>
</evidence>
<gene>
    <name evidence="3" type="ORF">AGR4C_pb30070</name>
</gene>
<dbReference type="InterPro" id="IPR011006">
    <property type="entry name" value="CheY-like_superfamily"/>
</dbReference>
<dbReference type="GO" id="GO:0000160">
    <property type="term" value="P:phosphorelay signal transduction system"/>
    <property type="evidence" value="ECO:0007669"/>
    <property type="project" value="InterPro"/>
</dbReference>
<protein>
    <submittedName>
        <fullName evidence="3">Putative response regulator receiver (CheY-like protein)</fullName>
    </submittedName>
</protein>
<dbReference type="PROSITE" id="PS50110">
    <property type="entry name" value="RESPONSE_REGULATORY"/>
    <property type="match status" value="1"/>
</dbReference>
<dbReference type="EMBL" id="FBWC01000042">
    <property type="protein sequence ID" value="CUX68045.1"/>
    <property type="molecule type" value="Genomic_DNA"/>
</dbReference>
<dbReference type="Proteomes" id="UP000191897">
    <property type="component" value="Unassembled WGS sequence"/>
</dbReference>
<evidence type="ECO:0000313" key="4">
    <source>
        <dbReference type="Proteomes" id="UP000191897"/>
    </source>
</evidence>
<dbReference type="Pfam" id="PF00072">
    <property type="entry name" value="Response_reg"/>
    <property type="match status" value="1"/>
</dbReference>
<keyword evidence="1" id="KW-0597">Phosphoprotein</keyword>
<dbReference type="RefSeq" id="WP_080868150.1">
    <property type="nucleotide sequence ID" value="NZ_LT009733.1"/>
</dbReference>
<name>A0A1S7SEQ7_AGRTU</name>
<dbReference type="AlphaFoldDB" id="A0A1S7SEQ7"/>
<sequence length="129" mass="13898">MPPIEPSLRHFSGKNVLVVEDDYFLADETRRMLQSLGATVIGPAANVSDALGLISAEMVDAAILDVNLGDELVFPVAEKLEEADIPYVFATGYDPSIIPDRFNGFTLSAKPIDLSKIAVALFAPTSHDH</sequence>
<evidence type="ECO:0000256" key="1">
    <source>
        <dbReference type="PROSITE-ProRule" id="PRU00169"/>
    </source>
</evidence>
<dbReference type="Gene3D" id="3.40.50.2300">
    <property type="match status" value="1"/>
</dbReference>
<reference evidence="3 4" key="1">
    <citation type="submission" date="2016-01" db="EMBL/GenBank/DDBJ databases">
        <authorList>
            <person name="Oliw E.H."/>
        </authorList>
    </citation>
    <scope>NUCLEOTIDE SEQUENCE [LARGE SCALE GENOMIC DNA]</scope>
    <source>
        <strain evidence="3 4">Kerr 14</strain>
    </source>
</reference>
<feature type="domain" description="Response regulatory" evidence="2">
    <location>
        <begin position="15"/>
        <end position="125"/>
    </location>
</feature>
<dbReference type="SMART" id="SM00448">
    <property type="entry name" value="REC"/>
    <property type="match status" value="1"/>
</dbReference>
<dbReference type="InterPro" id="IPR001789">
    <property type="entry name" value="Sig_transdc_resp-reg_receiver"/>
</dbReference>
<feature type="modified residue" description="4-aspartylphosphate" evidence="1">
    <location>
        <position position="65"/>
    </location>
</feature>
<accession>A0A1S7SEQ7</accession>